<dbReference type="Pfam" id="PF01497">
    <property type="entry name" value="Peripla_BP_2"/>
    <property type="match status" value="1"/>
</dbReference>
<dbReference type="InterPro" id="IPR002491">
    <property type="entry name" value="ABC_transptr_periplasmic_BD"/>
</dbReference>
<comment type="caution">
    <text evidence="2">The sequence shown here is derived from an EMBL/GenBank/DDBJ whole genome shotgun (WGS) entry which is preliminary data.</text>
</comment>
<sequence length="408" mass="45010">MQNSSAHRTAGGHSFVFSAWKLLGANLALAGVGLLGSCSQPTPDTAPQTAVAQPQALGAQEKTTIKYAKGFTIQYVDNYKVVRVLNPFKDHTDTARYVLVQRGTPHPADYDNSQVIEIPIRTLVGMSSMHVALTDFLDADDVLVGLGSLQYASAPAARKRIAEGKIGEFGRENALNEELLITRHPDLVMTMGSPGAPVERYHTLAEAGVPVMVNSEWVETTPLARAEWVKLMAVLLNKEDVVNQRFGKVEAEYQRLTALTRQLLKRPQVLTGLPFKDTWYMPDGESYTAQFFRDAGGAYHWDKERAAGSLALSFEAVYPVGLTADCWVNTGTADTKADILAQDARYADFRPFKTGAVYNNNQRTNAQGANDYWESGAVHPEVVLADFIKILHPELLPQHKLVYYKQLK</sequence>
<dbReference type="InterPro" id="IPR050902">
    <property type="entry name" value="ABC_Transporter_SBP"/>
</dbReference>
<protein>
    <submittedName>
        <fullName evidence="2">ABC transporter substrate-binding protein</fullName>
    </submittedName>
</protein>
<feature type="domain" description="Fe/B12 periplasmic-binding" evidence="1">
    <location>
        <begin position="122"/>
        <end position="395"/>
    </location>
</feature>
<dbReference type="Proteomes" id="UP000632273">
    <property type="component" value="Unassembled WGS sequence"/>
</dbReference>
<keyword evidence="3" id="KW-1185">Reference proteome</keyword>
<dbReference type="EMBL" id="BMHT01000001">
    <property type="protein sequence ID" value="GGF00044.1"/>
    <property type="molecule type" value="Genomic_DNA"/>
</dbReference>
<dbReference type="SUPFAM" id="SSF53807">
    <property type="entry name" value="Helical backbone' metal receptor"/>
    <property type="match status" value="1"/>
</dbReference>
<evidence type="ECO:0000313" key="3">
    <source>
        <dbReference type="Proteomes" id="UP000632273"/>
    </source>
</evidence>
<proteinExistence type="predicted"/>
<dbReference type="RefSeq" id="WP_188811270.1">
    <property type="nucleotide sequence ID" value="NZ_BMHT01000001.1"/>
</dbReference>
<accession>A0ABQ1TNX6</accession>
<dbReference type="PROSITE" id="PS50983">
    <property type="entry name" value="FE_B12_PBP"/>
    <property type="match status" value="1"/>
</dbReference>
<dbReference type="PANTHER" id="PTHR30535:SF34">
    <property type="entry name" value="MOLYBDATE-BINDING PROTEIN MOLA"/>
    <property type="match status" value="1"/>
</dbReference>
<evidence type="ECO:0000313" key="2">
    <source>
        <dbReference type="EMBL" id="GGF00044.1"/>
    </source>
</evidence>
<dbReference type="PANTHER" id="PTHR30535">
    <property type="entry name" value="VITAMIN B12-BINDING PROTEIN"/>
    <property type="match status" value="1"/>
</dbReference>
<organism evidence="2 3">
    <name type="scientific">Hymenobacter cavernae</name>
    <dbReference type="NCBI Taxonomy" id="2044852"/>
    <lineage>
        <taxon>Bacteria</taxon>
        <taxon>Pseudomonadati</taxon>
        <taxon>Bacteroidota</taxon>
        <taxon>Cytophagia</taxon>
        <taxon>Cytophagales</taxon>
        <taxon>Hymenobacteraceae</taxon>
        <taxon>Hymenobacter</taxon>
    </lineage>
</organism>
<evidence type="ECO:0000259" key="1">
    <source>
        <dbReference type="PROSITE" id="PS50983"/>
    </source>
</evidence>
<reference evidence="3" key="1">
    <citation type="journal article" date="2019" name="Int. J. Syst. Evol. Microbiol.">
        <title>The Global Catalogue of Microorganisms (GCM) 10K type strain sequencing project: providing services to taxonomists for standard genome sequencing and annotation.</title>
        <authorList>
            <consortium name="The Broad Institute Genomics Platform"/>
            <consortium name="The Broad Institute Genome Sequencing Center for Infectious Disease"/>
            <person name="Wu L."/>
            <person name="Ma J."/>
        </authorList>
    </citation>
    <scope>NUCLEOTIDE SEQUENCE [LARGE SCALE GENOMIC DNA]</scope>
    <source>
        <strain evidence="3">CGMCC 1.15197</strain>
    </source>
</reference>
<dbReference type="Gene3D" id="3.40.50.1980">
    <property type="entry name" value="Nitrogenase molybdenum iron protein domain"/>
    <property type="match status" value="2"/>
</dbReference>
<name>A0ABQ1TNX6_9BACT</name>
<gene>
    <name evidence="2" type="ORF">GCM10011383_08660</name>
</gene>